<protein>
    <submittedName>
        <fullName evidence="2">Hemolymph juvenile hormone-binding protein</fullName>
    </submittedName>
</protein>
<dbReference type="Gene3D" id="3.15.10.30">
    <property type="entry name" value="Haemolymph juvenile hormone binding protein"/>
    <property type="match status" value="1"/>
</dbReference>
<dbReference type="PANTHER" id="PTHR11008">
    <property type="entry name" value="PROTEIN TAKEOUT-LIKE PROTEIN"/>
    <property type="match status" value="1"/>
</dbReference>
<dbReference type="OrthoDB" id="8194225at2759"/>
<evidence type="ECO:0000256" key="1">
    <source>
        <dbReference type="SAM" id="SignalP"/>
    </source>
</evidence>
<keyword evidence="3" id="KW-1185">Reference proteome</keyword>
<comment type="caution">
    <text evidence="2">The sequence shown here is derived from an EMBL/GenBank/DDBJ whole genome shotgun (WGS) entry which is preliminary data.</text>
</comment>
<feature type="chain" id="PRO_5006668572" evidence="1">
    <location>
        <begin position="20"/>
        <end position="173"/>
    </location>
</feature>
<dbReference type="PANTHER" id="PTHR11008:SF41">
    <property type="entry name" value="RE70318P"/>
    <property type="match status" value="1"/>
</dbReference>
<accession>A0A0T6BCB0</accession>
<name>A0A0T6BCB0_9SCAR</name>
<keyword evidence="1" id="KW-0732">Signal</keyword>
<proteinExistence type="predicted"/>
<gene>
    <name evidence="2" type="ORF">AMK59_178</name>
</gene>
<feature type="signal peptide" evidence="1">
    <location>
        <begin position="1"/>
        <end position="19"/>
    </location>
</feature>
<dbReference type="AlphaFoldDB" id="A0A0T6BCB0"/>
<dbReference type="InterPro" id="IPR010562">
    <property type="entry name" value="Haemolymph_juvenile_hormone-bd"/>
</dbReference>
<sequence>MLQILVCLWGVISLTTAIGDDLPPYIEECSLSDPNLSKCFKEKANLAVPFLVKGYKELDIPQIEPVIFPEAPCFLDGATIVLYDVYSDLFKNVVITDATFDLKRGKVEFDSVIDHAEVLAKNYTIVNGTIIGMKASGHGMFNMTFAKLTNSNPSISENIRKVGRIIWNWYTLR</sequence>
<dbReference type="InterPro" id="IPR038606">
    <property type="entry name" value="To_sf"/>
</dbReference>
<dbReference type="Pfam" id="PF06585">
    <property type="entry name" value="JHBP"/>
    <property type="match status" value="1"/>
</dbReference>
<dbReference type="EMBL" id="LJIG01001974">
    <property type="protein sequence ID" value="KRT84966.1"/>
    <property type="molecule type" value="Genomic_DNA"/>
</dbReference>
<dbReference type="Proteomes" id="UP000051574">
    <property type="component" value="Unassembled WGS sequence"/>
</dbReference>
<dbReference type="GO" id="GO:0005615">
    <property type="term" value="C:extracellular space"/>
    <property type="evidence" value="ECO:0007669"/>
    <property type="project" value="TreeGrafter"/>
</dbReference>
<evidence type="ECO:0000313" key="3">
    <source>
        <dbReference type="Proteomes" id="UP000051574"/>
    </source>
</evidence>
<reference evidence="2 3" key="1">
    <citation type="submission" date="2015-09" db="EMBL/GenBank/DDBJ databases">
        <title>Draft genome of the scarab beetle Oryctes borbonicus.</title>
        <authorList>
            <person name="Meyer J.M."/>
            <person name="Markov G.V."/>
            <person name="Baskaran P."/>
            <person name="Herrmann M."/>
            <person name="Sommer R.J."/>
            <person name="Roedelsperger C."/>
        </authorList>
    </citation>
    <scope>NUCLEOTIDE SEQUENCE [LARGE SCALE GENOMIC DNA]</scope>
    <source>
        <strain evidence="2">OB123</strain>
        <tissue evidence="2">Whole animal</tissue>
    </source>
</reference>
<organism evidence="2 3">
    <name type="scientific">Oryctes borbonicus</name>
    <dbReference type="NCBI Taxonomy" id="1629725"/>
    <lineage>
        <taxon>Eukaryota</taxon>
        <taxon>Metazoa</taxon>
        <taxon>Ecdysozoa</taxon>
        <taxon>Arthropoda</taxon>
        <taxon>Hexapoda</taxon>
        <taxon>Insecta</taxon>
        <taxon>Pterygota</taxon>
        <taxon>Neoptera</taxon>
        <taxon>Endopterygota</taxon>
        <taxon>Coleoptera</taxon>
        <taxon>Polyphaga</taxon>
        <taxon>Scarabaeiformia</taxon>
        <taxon>Scarabaeidae</taxon>
        <taxon>Dynastinae</taxon>
        <taxon>Oryctes</taxon>
    </lineage>
</organism>
<evidence type="ECO:0000313" key="2">
    <source>
        <dbReference type="EMBL" id="KRT84966.1"/>
    </source>
</evidence>